<dbReference type="InterPro" id="IPR003594">
    <property type="entry name" value="HATPase_dom"/>
</dbReference>
<gene>
    <name evidence="4" type="ORF">ACFQ5X_39315</name>
</gene>
<evidence type="ECO:0000259" key="3">
    <source>
        <dbReference type="Pfam" id="PF13581"/>
    </source>
</evidence>
<dbReference type="SUPFAM" id="SSF55874">
    <property type="entry name" value="ATPase domain of HSP90 chaperone/DNA topoisomerase II/histidine kinase"/>
    <property type="match status" value="1"/>
</dbReference>
<proteinExistence type="predicted"/>
<dbReference type="GO" id="GO:0005524">
    <property type="term" value="F:ATP binding"/>
    <property type="evidence" value="ECO:0007669"/>
    <property type="project" value="UniProtKB-KW"/>
</dbReference>
<dbReference type="CDD" id="cd16936">
    <property type="entry name" value="HATPase_RsbW-like"/>
    <property type="match status" value="1"/>
</dbReference>
<keyword evidence="1" id="KW-0418">Kinase</keyword>
<dbReference type="Gene3D" id="3.30.565.10">
    <property type="entry name" value="Histidine kinase-like ATPase, C-terminal domain"/>
    <property type="match status" value="1"/>
</dbReference>
<protein>
    <submittedName>
        <fullName evidence="4">ATP-binding protein</fullName>
    </submittedName>
</protein>
<evidence type="ECO:0000313" key="4">
    <source>
        <dbReference type="EMBL" id="MFD1311837.1"/>
    </source>
</evidence>
<dbReference type="EMBL" id="JBHTMM010000092">
    <property type="protein sequence ID" value="MFD1311837.1"/>
    <property type="molecule type" value="Genomic_DNA"/>
</dbReference>
<keyword evidence="1" id="KW-0723">Serine/threonine-protein kinase</keyword>
<feature type="domain" description="Histidine kinase/HSP90-like ATPase" evidence="3">
    <location>
        <begin position="88"/>
        <end position="187"/>
    </location>
</feature>
<dbReference type="InterPro" id="IPR050267">
    <property type="entry name" value="Anti-sigma-factor_SerPK"/>
</dbReference>
<dbReference type="Pfam" id="PF13581">
    <property type="entry name" value="HATPase_c_2"/>
    <property type="match status" value="1"/>
</dbReference>
<dbReference type="InterPro" id="IPR036890">
    <property type="entry name" value="HATPase_C_sf"/>
</dbReference>
<reference evidence="5" key="1">
    <citation type="journal article" date="2019" name="Int. J. Syst. Evol. Microbiol.">
        <title>The Global Catalogue of Microorganisms (GCM) 10K type strain sequencing project: providing services to taxonomists for standard genome sequencing and annotation.</title>
        <authorList>
            <consortium name="The Broad Institute Genomics Platform"/>
            <consortium name="The Broad Institute Genome Sequencing Center for Infectious Disease"/>
            <person name="Wu L."/>
            <person name="Ma J."/>
        </authorList>
    </citation>
    <scope>NUCLEOTIDE SEQUENCE [LARGE SCALE GENOMIC DNA]</scope>
    <source>
        <strain evidence="5">CGMCC 4.7020</strain>
    </source>
</reference>
<feature type="region of interest" description="Disordered" evidence="2">
    <location>
        <begin position="48"/>
        <end position="67"/>
    </location>
</feature>
<evidence type="ECO:0000256" key="2">
    <source>
        <dbReference type="SAM" id="MobiDB-lite"/>
    </source>
</evidence>
<dbReference type="RefSeq" id="WP_381241661.1">
    <property type="nucleotide sequence ID" value="NZ_JBHSKH010000095.1"/>
</dbReference>
<dbReference type="PANTHER" id="PTHR35526:SF3">
    <property type="entry name" value="ANTI-SIGMA-F FACTOR RSBW"/>
    <property type="match status" value="1"/>
</dbReference>
<keyword evidence="5" id="KW-1185">Reference proteome</keyword>
<comment type="caution">
    <text evidence="4">The sequence shown here is derived from an EMBL/GenBank/DDBJ whole genome shotgun (WGS) entry which is preliminary data.</text>
</comment>
<dbReference type="PANTHER" id="PTHR35526">
    <property type="entry name" value="ANTI-SIGMA-F FACTOR RSBW-RELATED"/>
    <property type="match status" value="1"/>
</dbReference>
<keyword evidence="1" id="KW-0808">Transferase</keyword>
<organism evidence="4 5">
    <name type="scientific">Streptomyces kaempferi</name>
    <dbReference type="NCBI Taxonomy" id="333725"/>
    <lineage>
        <taxon>Bacteria</taxon>
        <taxon>Bacillati</taxon>
        <taxon>Actinomycetota</taxon>
        <taxon>Actinomycetes</taxon>
        <taxon>Kitasatosporales</taxon>
        <taxon>Streptomycetaceae</taxon>
        <taxon>Streptomyces</taxon>
    </lineage>
</organism>
<sequence>MSVTSIGGESNPDPNSPLVFPLDKVFPLRFPLFRIATPRCDGHMTTHRAATPPHPGMTDGGPTAASSAPTVSALASRAFEMVMAPASVHVAQARVTTAAVLRQWALPDAPTEDAQLVVSELVTNAISHGSGAVGLRVRYGNRQLRIEVTDGSTTPAKRRRAGANDLGGRGLLLVARLSRRWGVADSGRTTYAVIPTLTEAPPCRRTQQPTFDATC</sequence>
<evidence type="ECO:0000256" key="1">
    <source>
        <dbReference type="ARBA" id="ARBA00022527"/>
    </source>
</evidence>
<evidence type="ECO:0000313" key="5">
    <source>
        <dbReference type="Proteomes" id="UP001597058"/>
    </source>
</evidence>
<keyword evidence="4" id="KW-0547">Nucleotide-binding</keyword>
<keyword evidence="4" id="KW-0067">ATP-binding</keyword>
<name>A0ABW3XQZ0_9ACTN</name>
<accession>A0ABW3XQZ0</accession>
<dbReference type="Proteomes" id="UP001597058">
    <property type="component" value="Unassembled WGS sequence"/>
</dbReference>